<name>A0ABW1Z5U0_9BACT</name>
<evidence type="ECO:0000313" key="3">
    <source>
        <dbReference type="EMBL" id="MFC6644036.1"/>
    </source>
</evidence>
<dbReference type="GO" id="GO:0016787">
    <property type="term" value="F:hydrolase activity"/>
    <property type="evidence" value="ECO:0007669"/>
    <property type="project" value="UniProtKB-KW"/>
</dbReference>
<reference evidence="3" key="1">
    <citation type="journal article" date="2014" name="Int. J. Syst. Evol. Microbiol.">
        <title>Complete genome of a new Firmicutes species belonging to the dominant human colonic microbiota ('Ruminococcus bicirculans') reveals two chromosomes and a selective capacity to utilize plant glucans.</title>
        <authorList>
            <consortium name="NISC Comparative Sequencing Program"/>
            <person name="Wegmann U."/>
            <person name="Louis P."/>
            <person name="Goesmann A."/>
            <person name="Henrissat B."/>
            <person name="Duncan S.H."/>
            <person name="Flint H.J."/>
        </authorList>
    </citation>
    <scope>NUCLEOTIDE SEQUENCE</scope>
    <source>
        <strain evidence="3">NBRC 107139</strain>
    </source>
</reference>
<dbReference type="InterPro" id="IPR012020">
    <property type="entry name" value="ABHD4"/>
</dbReference>
<comment type="similarity">
    <text evidence="1">Belongs to the AB hydrolase superfamily. AB hydrolase 4 family.</text>
</comment>
<dbReference type="EMBL" id="JBHSWI010000001">
    <property type="protein sequence ID" value="MFC6644036.1"/>
    <property type="molecule type" value="Genomic_DNA"/>
</dbReference>
<dbReference type="InterPro" id="IPR050960">
    <property type="entry name" value="AB_hydrolase_4_sf"/>
</dbReference>
<dbReference type="Gene3D" id="3.40.50.1820">
    <property type="entry name" value="alpha/beta hydrolase"/>
    <property type="match status" value="1"/>
</dbReference>
<dbReference type="PANTHER" id="PTHR10794">
    <property type="entry name" value="ABHYDROLASE DOMAIN-CONTAINING PROTEIN"/>
    <property type="match status" value="1"/>
</dbReference>
<dbReference type="Pfam" id="PF00561">
    <property type="entry name" value="Abhydrolase_1"/>
    <property type="match status" value="1"/>
</dbReference>
<evidence type="ECO:0000256" key="1">
    <source>
        <dbReference type="ARBA" id="ARBA00010884"/>
    </source>
</evidence>
<comment type="caution">
    <text evidence="3">The sequence shown here is derived from an EMBL/GenBank/DDBJ whole genome shotgun (WGS) entry which is preliminary data.</text>
</comment>
<keyword evidence="3" id="KW-0378">Hydrolase</keyword>
<evidence type="ECO:0000259" key="2">
    <source>
        <dbReference type="Pfam" id="PF00561"/>
    </source>
</evidence>
<dbReference type="PIRSF" id="PIRSF005211">
    <property type="entry name" value="Ab_hydro_YheT"/>
    <property type="match status" value="1"/>
</dbReference>
<dbReference type="SUPFAM" id="SSF53474">
    <property type="entry name" value="alpha/beta-Hydrolases"/>
    <property type="match status" value="1"/>
</dbReference>
<dbReference type="InterPro" id="IPR029058">
    <property type="entry name" value="AB_hydrolase_fold"/>
</dbReference>
<proteinExistence type="inferred from homology"/>
<evidence type="ECO:0000313" key="5">
    <source>
        <dbReference type="Proteomes" id="UP001596391"/>
    </source>
</evidence>
<dbReference type="Proteomes" id="UP001596391">
    <property type="component" value="Unassembled WGS sequence"/>
</dbReference>
<gene>
    <name evidence="3" type="ORF">ACFQBQ_00175</name>
    <name evidence="4" type="ORF">ACFQBQ_18535</name>
</gene>
<keyword evidence="5" id="KW-1185">Reference proteome</keyword>
<accession>A0ABW1Z5U0</accession>
<sequence>MSASDFRSDLPDFKPRRWLANGHLQTIFGNFLPRAASTLPEATRHLVETTPARGSQIATQVLCECHWQPAKVRSERPTAIIVHGLEGSSRSQYVGGNAQKLWDAGFNIIRMNMRNCGGKNYEMARLSPTLYHSGLSIDVEAVMHHFIASEGLQSIALIGYSMGGNLVLKLAGDLGRNAPPQLQAVVGVSPAMDLGPSADALHQGINRVYEWKFMRDLVRRFRHKAALFPRAYDVRLSYGLGSLRQFDDRITALYAGFRSADDYYQRAAAARVMQDISIPTLIIHAQDDPFIRVLPTTRVKIEHNPHIALIEPAHGGHCAFLAEPDHARNFDGYWAEHLALRFVQAHVAVAAATS</sequence>
<reference evidence="5" key="2">
    <citation type="journal article" date="2019" name="Int. J. Syst. Evol. Microbiol.">
        <title>The Global Catalogue of Microorganisms (GCM) 10K type strain sequencing project: providing services to taxonomists for standard genome sequencing and annotation.</title>
        <authorList>
            <consortium name="The Broad Institute Genomics Platform"/>
            <consortium name="The Broad Institute Genome Sequencing Center for Infectious Disease"/>
            <person name="Wu L."/>
            <person name="Ma J."/>
        </authorList>
    </citation>
    <scope>NUCLEOTIDE SEQUENCE [LARGE SCALE GENOMIC DNA]</scope>
    <source>
        <strain evidence="5">CGMCC 1.16026</strain>
    </source>
</reference>
<dbReference type="EMBL" id="JBHSWI010000001">
    <property type="protein sequence ID" value="MFC6647527.1"/>
    <property type="molecule type" value="Genomic_DNA"/>
</dbReference>
<protein>
    <submittedName>
        <fullName evidence="3">YheT family hydrolase</fullName>
    </submittedName>
</protein>
<dbReference type="RefSeq" id="WP_263370578.1">
    <property type="nucleotide sequence ID" value="NZ_JAGSYD010000002.1"/>
</dbReference>
<organism evidence="3 5">
    <name type="scientific">Granulicella cerasi</name>
    <dbReference type="NCBI Taxonomy" id="741063"/>
    <lineage>
        <taxon>Bacteria</taxon>
        <taxon>Pseudomonadati</taxon>
        <taxon>Acidobacteriota</taxon>
        <taxon>Terriglobia</taxon>
        <taxon>Terriglobales</taxon>
        <taxon>Acidobacteriaceae</taxon>
        <taxon>Granulicella</taxon>
    </lineage>
</organism>
<feature type="domain" description="AB hydrolase-1" evidence="2">
    <location>
        <begin position="80"/>
        <end position="323"/>
    </location>
</feature>
<evidence type="ECO:0000313" key="4">
    <source>
        <dbReference type="EMBL" id="MFC6647527.1"/>
    </source>
</evidence>
<dbReference type="InterPro" id="IPR000073">
    <property type="entry name" value="AB_hydrolase_1"/>
</dbReference>
<reference evidence="3" key="3">
    <citation type="submission" date="2024-09" db="EMBL/GenBank/DDBJ databases">
        <authorList>
            <person name="Sun Q."/>
            <person name="Mori K."/>
        </authorList>
    </citation>
    <scope>NUCLEOTIDE SEQUENCE</scope>
    <source>
        <strain evidence="3">NBRC 107139</strain>
    </source>
</reference>
<dbReference type="PANTHER" id="PTHR10794:SF63">
    <property type="entry name" value="ALPHA_BETA HYDROLASE 1, ISOFORM A"/>
    <property type="match status" value="1"/>
</dbReference>